<dbReference type="EMBL" id="JAPHNI010000575">
    <property type="protein sequence ID" value="KAJ8109762.1"/>
    <property type="molecule type" value="Genomic_DNA"/>
</dbReference>
<comment type="caution">
    <text evidence="1">The sequence shown here is derived from an EMBL/GenBank/DDBJ whole genome shotgun (WGS) entry which is preliminary data.</text>
</comment>
<organism evidence="1 2">
    <name type="scientific">Boeremia exigua</name>
    <dbReference type="NCBI Taxonomy" id="749465"/>
    <lineage>
        <taxon>Eukaryota</taxon>
        <taxon>Fungi</taxon>
        <taxon>Dikarya</taxon>
        <taxon>Ascomycota</taxon>
        <taxon>Pezizomycotina</taxon>
        <taxon>Dothideomycetes</taxon>
        <taxon>Pleosporomycetidae</taxon>
        <taxon>Pleosporales</taxon>
        <taxon>Pleosporineae</taxon>
        <taxon>Didymellaceae</taxon>
        <taxon>Boeremia</taxon>
    </lineage>
</organism>
<name>A0ACC2I354_9PLEO</name>
<keyword evidence="2" id="KW-1185">Reference proteome</keyword>
<gene>
    <name evidence="1" type="ORF">OPT61_g7220</name>
</gene>
<protein>
    <submittedName>
        <fullName evidence="1">Uncharacterized protein</fullName>
    </submittedName>
</protein>
<sequence length="1265" mass="142200">MTDLTLPNSPTESGPASEASTITHSITQYTRRSMKSWPRRRFGPPPTIRRVARPDSEHCCPLHDSKDKCKGEHIKPENEEVSSILEDATISFSETPEMSRGLTPGRSSMLPLNMYRTFYENSATLSSRVSKDTHVRHRENEQLRLQDDNAFQTVGEVNLEVNLTKEGIQRHLVWNKKKSPSGWISMFEGKSHSERRARFHYKDSQKIGQRVTIAEISTGDLIPATVHGTCRTHWEIPTRDKYFAKTLHYSVTTRHIDMPVWVHRSARPADGSSVTLEQFKRSGAELFVSIKELRMSNVVRGPNNHSRRRTITADGHNYEWLALGRIPESRIEKVIPFDGTTFHDVKPSGTVRSEDATDDWIYDFDMETWRLESEMLRSNTDKRKKTGDHGEVLETSTDETRKCKKCKTQSLDFSVIETLFDNDNTVPALTHCMPSSIIIQVKCLTLDALQHPINAWGETPHSVAASSTPASSLQFDQHIRVLGAEVRGSDLRDRQLYRYLTLVATWFVPPKLKGLGRERMVRVPRFPQPDLHVCAMQLVLKAVRFYQKPHVPAHLLYAVTMATTSMWLDRPWPMELLEAPPSGACQHPSNEAALMWLVVSLWQRFARRTSPNESVAANLVPDLSSAATFIVVPRAPDREQGLPIHLRFFLRSSKLAAPRKCIEYLPLRPPGETVGVTTELTVADIPPCGLRCLFIVLPASGCLPTDVECICASKSLEQELAACLLANCTMQDALDTSRVQADLCDLSEESKTKQVLLYTCIVYSIAFLSVALRVAGKAVSQRLAWDDAMVVAALFLTAVPLGFVLDMVFKGFGDHLWNLHDGKLLPILRNLYISWSAYVIVLCMIKISLVLFYLEIFKTPRFRMTAFIFLGYLITNSLVIFFIAICACTPIPSFWNRDIKGKCINIQGAAYANSGSAIVQDIMLLIMPLAFIRNLQMKRFRKIAVGFMFVVGTFGCIATIMRLPSLSSFQISIDPSWDYVPITIWTELELAAGFLCVSLPSIRILLVRILPKRFINFFSNITSRSRSRSNPTPAPNDAPQPRKWHKPASWFETSPNNTNFSDESTSTGKGLEPLTLGSGVRGSFMGSFWNRSTNQPSQFSGLRSGTYRLGSAMSNYSESGYATTRPPFQEERNQSIVKQVEQVELEEMNEAPNRTHRHTNSSCRTCTSDHDQITALPQIGCIPETLFSELDFSKYSTSPTSQYQASPASQFQMSPASKWTSRGTEKGTEKDMVSTAYAHATGVKRKASTSFVSVGVDDPGQRRRF</sequence>
<accession>A0ACC2I354</accession>
<evidence type="ECO:0000313" key="1">
    <source>
        <dbReference type="EMBL" id="KAJ8109762.1"/>
    </source>
</evidence>
<proteinExistence type="predicted"/>
<reference evidence="1" key="1">
    <citation type="submission" date="2022-11" db="EMBL/GenBank/DDBJ databases">
        <title>Genome Sequence of Boeremia exigua.</title>
        <authorList>
            <person name="Buettner E."/>
        </authorList>
    </citation>
    <scope>NUCLEOTIDE SEQUENCE</scope>
    <source>
        <strain evidence="1">CU02</strain>
    </source>
</reference>
<dbReference type="Proteomes" id="UP001153331">
    <property type="component" value="Unassembled WGS sequence"/>
</dbReference>
<evidence type="ECO:0000313" key="2">
    <source>
        <dbReference type="Proteomes" id="UP001153331"/>
    </source>
</evidence>